<dbReference type="PRINTS" id="PR01272">
    <property type="entry name" value="ACUCPROTEIN"/>
</dbReference>
<dbReference type="Pfam" id="PF00850">
    <property type="entry name" value="Hist_deacetyl"/>
    <property type="match status" value="1"/>
</dbReference>
<evidence type="ECO:0000256" key="1">
    <source>
        <dbReference type="ARBA" id="ARBA00005101"/>
    </source>
</evidence>
<comment type="pathway">
    <text evidence="1">Ketone degradation; acetoin degradation.</text>
</comment>
<dbReference type="EMBL" id="CP124616">
    <property type="protein sequence ID" value="WGW05856.1"/>
    <property type="molecule type" value="Genomic_DNA"/>
</dbReference>
<dbReference type="InterPro" id="IPR023696">
    <property type="entry name" value="Ureohydrolase_dom_sf"/>
</dbReference>
<reference evidence="6 7" key="1">
    <citation type="submission" date="2023-05" db="EMBL/GenBank/DDBJ databases">
        <title>YMD87, complete Genome.</title>
        <authorList>
            <person name="Zhang J."/>
            <person name="Xu X."/>
        </authorList>
    </citation>
    <scope>NUCLEOTIDE SEQUENCE [LARGE SCALE GENOMIC DNA]</scope>
    <source>
        <strain evidence="6 7">YMD87</strain>
    </source>
</reference>
<evidence type="ECO:0000256" key="4">
    <source>
        <dbReference type="ARBA" id="ARBA00022627"/>
    </source>
</evidence>
<dbReference type="PANTHER" id="PTHR10625:SF10">
    <property type="entry name" value="HISTONE DEACETYLASE HDAC1"/>
    <property type="match status" value="1"/>
</dbReference>
<dbReference type="Proteomes" id="UP001241605">
    <property type="component" value="Chromosome"/>
</dbReference>
<dbReference type="InterPro" id="IPR003085">
    <property type="entry name" value="AcuC"/>
</dbReference>
<dbReference type="Gene3D" id="3.40.800.20">
    <property type="entry name" value="Histone deacetylase domain"/>
    <property type="match status" value="1"/>
</dbReference>
<dbReference type="SUPFAM" id="SSF52768">
    <property type="entry name" value="Arginase/deacetylase"/>
    <property type="match status" value="1"/>
</dbReference>
<dbReference type="RefSeq" id="WP_282302479.1">
    <property type="nucleotide sequence ID" value="NZ_CP124616.1"/>
</dbReference>
<keyword evidence="7" id="KW-1185">Reference proteome</keyword>
<dbReference type="PANTHER" id="PTHR10625">
    <property type="entry name" value="HISTONE DEACETYLASE HDAC1-RELATED"/>
    <property type="match status" value="1"/>
</dbReference>
<dbReference type="InterPro" id="IPR037138">
    <property type="entry name" value="His_deacetylse_dom_sf"/>
</dbReference>
<feature type="domain" description="Histone deacetylase" evidence="5">
    <location>
        <begin position="21"/>
        <end position="305"/>
    </location>
</feature>
<evidence type="ECO:0000256" key="3">
    <source>
        <dbReference type="ARBA" id="ARBA00020218"/>
    </source>
</evidence>
<evidence type="ECO:0000313" key="7">
    <source>
        <dbReference type="Proteomes" id="UP001241605"/>
    </source>
</evidence>
<dbReference type="InterPro" id="IPR023801">
    <property type="entry name" value="His_deacetylse_dom"/>
</dbReference>
<name>A0ABY8QP82_9RHOB</name>
<evidence type="ECO:0000256" key="2">
    <source>
        <dbReference type="ARBA" id="ARBA00005947"/>
    </source>
</evidence>
<organism evidence="6 7">
    <name type="scientific">Tropicibacter oceani</name>
    <dbReference type="NCBI Taxonomy" id="3058420"/>
    <lineage>
        <taxon>Bacteria</taxon>
        <taxon>Pseudomonadati</taxon>
        <taxon>Pseudomonadota</taxon>
        <taxon>Alphaproteobacteria</taxon>
        <taxon>Rhodobacterales</taxon>
        <taxon>Roseobacteraceae</taxon>
        <taxon>Tropicibacter</taxon>
    </lineage>
</organism>
<sequence>MMTPVFIGARIYRGSSYGRNHPLSIERVPAVIDLCRALGWLPEARYRTSPRAKPAALTGFHTETYVTQLMRAEQQGAVSEEVRARHGLGTLSNPIFAQMYRRPATAVGGGLLAAELVAQGGVVFNPGGGTHHGLADRAAGFCYLNEPVVTIQRLLAMGLRRVAYVDIDAHHGDGVEAGFAGSQAVRLISVHEEGRWPFSGALKDRAGGSAFNLPVPRGFNDDEFAYVLNQLILPAVQDFAPDAVFLQCGADALVEDPLSRLALSNNAHRAAVRALRALSPRLIVSGGGGYNPWSVARCWAGVWAEMAGYELPVALPQAPQGVLRALAWHRKGQPSETLLTTLQDAPRGGPIRDEIRQRVATLRERLQRQL</sequence>
<dbReference type="InterPro" id="IPR000286">
    <property type="entry name" value="HDACs"/>
</dbReference>
<comment type="similarity">
    <text evidence="2">Belongs to the histone deacetylase family.</text>
</comment>
<dbReference type="PRINTS" id="PR01270">
    <property type="entry name" value="HDASUPER"/>
</dbReference>
<proteinExistence type="inferred from homology"/>
<dbReference type="CDD" id="cd09994">
    <property type="entry name" value="HDAC_AcuC_like"/>
    <property type="match status" value="1"/>
</dbReference>
<evidence type="ECO:0000313" key="6">
    <source>
        <dbReference type="EMBL" id="WGW05856.1"/>
    </source>
</evidence>
<gene>
    <name evidence="6" type="ORF">QF118_13835</name>
</gene>
<evidence type="ECO:0000259" key="5">
    <source>
        <dbReference type="Pfam" id="PF00850"/>
    </source>
</evidence>
<accession>A0ABY8QP82</accession>
<protein>
    <recommendedName>
        <fullName evidence="3">Acetoin utilization protein AcuC</fullName>
    </recommendedName>
</protein>
<keyword evidence="4" id="KW-0006">Acetoin catabolism</keyword>